<sequence length="328" mass="35783">MKRLIIDCDPGNGIAGANVDDGLALALAIASPDIALELITTVAGNTPSEVGYRVVKDLLARLGLTIPVRQGETQALCEPAGPWRQALDKRVDDLALSHLWQGVRQPQSTEPPEQGAVDAMGQLICDNPGEMTLVAIGPLTNVALAMQRYPQMAESVAEIAIMGGVFALDDYIKDTNFGLDPEAAHQVLNSGANITLVPMDVTTQTLMTHQDLDRIARINKPLARFVTETFRPWIDYSMRSRHLSGCWIHDALVVAWLLNQHVATAADYYADIELRAGATRGKSWRYRQPLRVDVGIEQPVGGMVHILQSVNNVQLLTMLENILAHSPC</sequence>
<dbReference type="InterPro" id="IPR001910">
    <property type="entry name" value="Inosine/uridine_hydrolase_dom"/>
</dbReference>
<protein>
    <submittedName>
        <fullName evidence="4">Hydrolase</fullName>
    </submittedName>
</protein>
<dbReference type="AlphaFoldDB" id="A0A443IAK2"/>
<evidence type="ECO:0000259" key="3">
    <source>
        <dbReference type="Pfam" id="PF01156"/>
    </source>
</evidence>
<dbReference type="SUPFAM" id="SSF53590">
    <property type="entry name" value="Nucleoside hydrolase"/>
    <property type="match status" value="1"/>
</dbReference>
<dbReference type="PANTHER" id="PTHR12304">
    <property type="entry name" value="INOSINE-URIDINE PREFERRING NUCLEOSIDE HYDROLASE"/>
    <property type="match status" value="1"/>
</dbReference>
<dbReference type="RefSeq" id="WP_128179005.1">
    <property type="nucleotide sequence ID" value="NZ_CP071409.1"/>
</dbReference>
<evidence type="ECO:0000313" key="4">
    <source>
        <dbReference type="EMBL" id="RWR00927.1"/>
    </source>
</evidence>
<accession>A0A443IAK2</accession>
<proteinExistence type="predicted"/>
<evidence type="ECO:0000256" key="1">
    <source>
        <dbReference type="ARBA" id="ARBA00022801"/>
    </source>
</evidence>
<feature type="domain" description="Inosine/uridine-preferring nucleoside hydrolase" evidence="3">
    <location>
        <begin position="4"/>
        <end position="285"/>
    </location>
</feature>
<dbReference type="Gene3D" id="3.90.245.10">
    <property type="entry name" value="Ribonucleoside hydrolase-like"/>
    <property type="match status" value="1"/>
</dbReference>
<dbReference type="GO" id="GO:0008477">
    <property type="term" value="F:purine nucleosidase activity"/>
    <property type="evidence" value="ECO:0007669"/>
    <property type="project" value="TreeGrafter"/>
</dbReference>
<dbReference type="CDD" id="cd00455">
    <property type="entry name" value="nuc_hydro"/>
    <property type="match status" value="1"/>
</dbReference>
<gene>
    <name evidence="4" type="ORF">ED28_15865</name>
</gene>
<dbReference type="InterPro" id="IPR036452">
    <property type="entry name" value="Ribo_hydro-like"/>
</dbReference>
<comment type="caution">
    <text evidence="4">The sequence shown here is derived from an EMBL/GenBank/DDBJ whole genome shotgun (WGS) entry which is preliminary data.</text>
</comment>
<dbReference type="EMBL" id="JMEE01000044">
    <property type="protein sequence ID" value="RWR00927.1"/>
    <property type="molecule type" value="Genomic_DNA"/>
</dbReference>
<dbReference type="GO" id="GO:0005829">
    <property type="term" value="C:cytosol"/>
    <property type="evidence" value="ECO:0007669"/>
    <property type="project" value="TreeGrafter"/>
</dbReference>
<dbReference type="Proteomes" id="UP000288794">
    <property type="component" value="Unassembled WGS sequence"/>
</dbReference>
<keyword evidence="1 4" id="KW-0378">Hydrolase</keyword>
<dbReference type="GO" id="GO:0006152">
    <property type="term" value="P:purine nucleoside catabolic process"/>
    <property type="evidence" value="ECO:0007669"/>
    <property type="project" value="TreeGrafter"/>
</dbReference>
<reference evidence="4 5" key="1">
    <citation type="submission" date="2014-04" db="EMBL/GenBank/DDBJ databases">
        <title>Draft genome sequence of Pantoea beijingensis strain LMG 27579, an emerging pathogen to Pleurotus eryngii with potential industrial application.</title>
        <authorList>
            <person name="Xu F."/>
            <person name="Liu Y."/>
            <person name="Wang S."/>
            <person name="Yin Y."/>
            <person name="Ma Y."/>
            <person name="Zhao S."/>
            <person name="Rong C."/>
        </authorList>
    </citation>
    <scope>NUCLEOTIDE SEQUENCE [LARGE SCALE GENOMIC DNA]</scope>
    <source>
        <strain evidence="4 5">LMG 27579</strain>
    </source>
</reference>
<organism evidence="4 5">
    <name type="scientific">[Pantoea] beijingensis</name>
    <dbReference type="NCBI Taxonomy" id="1324864"/>
    <lineage>
        <taxon>Bacteria</taxon>
        <taxon>Pseudomonadati</taxon>
        <taxon>Pseudomonadota</taxon>
        <taxon>Gammaproteobacteria</taxon>
        <taxon>Enterobacterales</taxon>
        <taxon>Erwiniaceae</taxon>
        <taxon>Erwinia</taxon>
    </lineage>
</organism>
<dbReference type="PANTHER" id="PTHR12304:SF4">
    <property type="entry name" value="URIDINE NUCLEOSIDASE"/>
    <property type="match status" value="1"/>
</dbReference>
<dbReference type="Pfam" id="PF01156">
    <property type="entry name" value="IU_nuc_hydro"/>
    <property type="match status" value="1"/>
</dbReference>
<evidence type="ECO:0000256" key="2">
    <source>
        <dbReference type="ARBA" id="ARBA00023295"/>
    </source>
</evidence>
<keyword evidence="2" id="KW-0326">Glycosidase</keyword>
<keyword evidence="5" id="KW-1185">Reference proteome</keyword>
<dbReference type="InterPro" id="IPR023186">
    <property type="entry name" value="IUNH"/>
</dbReference>
<evidence type="ECO:0000313" key="5">
    <source>
        <dbReference type="Proteomes" id="UP000288794"/>
    </source>
</evidence>
<name>A0A443IAK2_9GAMM</name>